<sequence length="353" mass="38174">MTGAPAPAAPPGRETWIDAGRGLAVLLVVVYHAARWFDVPAWEQVNDYLSAVRMPFFFMISGLLAHRVAARGEAGTSWRTLWDRRLRLYVWVFVVWECIGTACYLVGFALRGTPLGVGPMVRDLLLSPVRPQFELWFIWALALFCVLARLLRSVDPGWHLLLAAAPSVVALTDGFDLGNVGWNGALKYYVFFVCGMQLRALLLRFTRTPWGVRVATVAGWAVLAAVVETAGLRSVVGVYFALCVAGVLAGAALGTFLARSAVLVRTGTSTLPVYLGHTPVIILGSSLVFALVGSTTLPHAAGLLAVPAATVVATALSLLVHRWTASSPLRYLYAPPPWTASRRTTESAAHRRP</sequence>
<feature type="transmembrane region" description="Helical" evidence="7">
    <location>
        <begin position="88"/>
        <end position="113"/>
    </location>
</feature>
<feature type="transmembrane region" description="Helical" evidence="7">
    <location>
        <begin position="133"/>
        <end position="151"/>
    </location>
</feature>
<keyword evidence="6 7" id="KW-0472">Membrane</keyword>
<reference evidence="9" key="2">
    <citation type="submission" date="2020-09" db="EMBL/GenBank/DDBJ databases">
        <authorList>
            <person name="Sun Q."/>
            <person name="Ohkuma M."/>
        </authorList>
    </citation>
    <scope>NUCLEOTIDE SEQUENCE</scope>
    <source>
        <strain evidence="9">JCM 3051</strain>
    </source>
</reference>
<feature type="transmembrane region" description="Helical" evidence="7">
    <location>
        <begin position="158"/>
        <end position="180"/>
    </location>
</feature>
<dbReference type="GO" id="GO:0005886">
    <property type="term" value="C:plasma membrane"/>
    <property type="evidence" value="ECO:0007669"/>
    <property type="project" value="UniProtKB-SubCell"/>
</dbReference>
<keyword evidence="10" id="KW-1185">Reference proteome</keyword>
<evidence type="ECO:0000256" key="1">
    <source>
        <dbReference type="ARBA" id="ARBA00004651"/>
    </source>
</evidence>
<evidence type="ECO:0000256" key="2">
    <source>
        <dbReference type="ARBA" id="ARBA00007400"/>
    </source>
</evidence>
<feature type="transmembrane region" description="Helical" evidence="7">
    <location>
        <begin position="271"/>
        <end position="293"/>
    </location>
</feature>
<evidence type="ECO:0000313" key="10">
    <source>
        <dbReference type="Proteomes" id="UP000655589"/>
    </source>
</evidence>
<accession>A0A8H9L2H4</accession>
<dbReference type="GO" id="GO:0009246">
    <property type="term" value="P:enterobacterial common antigen biosynthetic process"/>
    <property type="evidence" value="ECO:0007669"/>
    <property type="project" value="TreeGrafter"/>
</dbReference>
<name>A0A8H9L2H4_9MICO</name>
<proteinExistence type="inferred from homology"/>
<dbReference type="AlphaFoldDB" id="A0A8H9L2H4"/>
<reference evidence="9" key="1">
    <citation type="journal article" date="2014" name="Int. J. Syst. Evol. Microbiol.">
        <title>Complete genome sequence of Corynebacterium casei LMG S-19264T (=DSM 44701T), isolated from a smear-ripened cheese.</title>
        <authorList>
            <consortium name="US DOE Joint Genome Institute (JGI-PGF)"/>
            <person name="Walter F."/>
            <person name="Albersmeier A."/>
            <person name="Kalinowski J."/>
            <person name="Ruckert C."/>
        </authorList>
    </citation>
    <scope>NUCLEOTIDE SEQUENCE</scope>
    <source>
        <strain evidence="9">JCM 3051</strain>
    </source>
</reference>
<dbReference type="Proteomes" id="UP000655589">
    <property type="component" value="Unassembled WGS sequence"/>
</dbReference>
<dbReference type="InterPro" id="IPR002656">
    <property type="entry name" value="Acyl_transf_3_dom"/>
</dbReference>
<protein>
    <recommendedName>
        <fullName evidence="8">Acyltransferase 3 domain-containing protein</fullName>
    </recommendedName>
</protein>
<feature type="transmembrane region" description="Helical" evidence="7">
    <location>
        <begin position="186"/>
        <end position="203"/>
    </location>
</feature>
<evidence type="ECO:0000256" key="6">
    <source>
        <dbReference type="ARBA" id="ARBA00023136"/>
    </source>
</evidence>
<feature type="transmembrane region" description="Helical" evidence="7">
    <location>
        <begin position="210"/>
        <end position="232"/>
    </location>
</feature>
<organism evidence="9 10">
    <name type="scientific">Promicromonospora citrea</name>
    <dbReference type="NCBI Taxonomy" id="43677"/>
    <lineage>
        <taxon>Bacteria</taxon>
        <taxon>Bacillati</taxon>
        <taxon>Actinomycetota</taxon>
        <taxon>Actinomycetes</taxon>
        <taxon>Micrococcales</taxon>
        <taxon>Promicromonosporaceae</taxon>
        <taxon>Promicromonospora</taxon>
    </lineage>
</organism>
<dbReference type="PANTHER" id="PTHR40074">
    <property type="entry name" value="O-ACETYLTRANSFERASE WECH"/>
    <property type="match status" value="1"/>
</dbReference>
<comment type="similarity">
    <text evidence="2">Belongs to the acyltransferase 3 family.</text>
</comment>
<keyword evidence="3" id="KW-1003">Cell membrane</keyword>
<evidence type="ECO:0000256" key="4">
    <source>
        <dbReference type="ARBA" id="ARBA00022692"/>
    </source>
</evidence>
<evidence type="ECO:0000256" key="5">
    <source>
        <dbReference type="ARBA" id="ARBA00022989"/>
    </source>
</evidence>
<dbReference type="EMBL" id="BMPT01000002">
    <property type="protein sequence ID" value="GGM13311.1"/>
    <property type="molecule type" value="Genomic_DNA"/>
</dbReference>
<evidence type="ECO:0000256" key="3">
    <source>
        <dbReference type="ARBA" id="ARBA00022475"/>
    </source>
</evidence>
<feature type="transmembrane region" description="Helical" evidence="7">
    <location>
        <begin position="299"/>
        <end position="320"/>
    </location>
</feature>
<dbReference type="GO" id="GO:0016413">
    <property type="term" value="F:O-acetyltransferase activity"/>
    <property type="evidence" value="ECO:0007669"/>
    <property type="project" value="TreeGrafter"/>
</dbReference>
<keyword evidence="5 7" id="KW-1133">Transmembrane helix</keyword>
<keyword evidence="4 7" id="KW-0812">Transmembrane</keyword>
<dbReference type="Pfam" id="PF01757">
    <property type="entry name" value="Acyl_transf_3"/>
    <property type="match status" value="1"/>
</dbReference>
<feature type="transmembrane region" description="Helical" evidence="7">
    <location>
        <begin position="238"/>
        <end position="259"/>
    </location>
</feature>
<gene>
    <name evidence="9" type="ORF">GCM10010102_06120</name>
</gene>
<feature type="domain" description="Acyltransferase 3" evidence="8">
    <location>
        <begin position="15"/>
        <end position="320"/>
    </location>
</feature>
<evidence type="ECO:0000313" key="9">
    <source>
        <dbReference type="EMBL" id="GGM13311.1"/>
    </source>
</evidence>
<evidence type="ECO:0000256" key="7">
    <source>
        <dbReference type="SAM" id="Phobius"/>
    </source>
</evidence>
<comment type="subcellular location">
    <subcellularLocation>
        <location evidence="1">Cell membrane</location>
        <topology evidence="1">Multi-pass membrane protein</topology>
    </subcellularLocation>
</comment>
<comment type="caution">
    <text evidence="9">The sequence shown here is derived from an EMBL/GenBank/DDBJ whole genome shotgun (WGS) entry which is preliminary data.</text>
</comment>
<dbReference type="PANTHER" id="PTHR40074:SF2">
    <property type="entry name" value="O-ACETYLTRANSFERASE WECH"/>
    <property type="match status" value="1"/>
</dbReference>
<evidence type="ECO:0000259" key="8">
    <source>
        <dbReference type="Pfam" id="PF01757"/>
    </source>
</evidence>
<dbReference type="RefSeq" id="WP_171104857.1">
    <property type="nucleotide sequence ID" value="NZ_BMPT01000002.1"/>
</dbReference>